<proteinExistence type="predicted"/>
<evidence type="ECO:0008006" key="7">
    <source>
        <dbReference type="Google" id="ProtNLM"/>
    </source>
</evidence>
<dbReference type="Proteomes" id="UP000578697">
    <property type="component" value="Unassembled WGS sequence"/>
</dbReference>
<feature type="compositionally biased region" description="Polar residues" evidence="1">
    <location>
        <begin position="56"/>
        <end position="65"/>
    </location>
</feature>
<evidence type="ECO:0000256" key="1">
    <source>
        <dbReference type="SAM" id="MobiDB-lite"/>
    </source>
</evidence>
<evidence type="ECO:0000313" key="3">
    <source>
        <dbReference type="EMBL" id="MBB5219194.1"/>
    </source>
</evidence>
<keyword evidence="2" id="KW-0732">Signal</keyword>
<organism evidence="3 5">
    <name type="scientific">Treponema rectale</name>
    <dbReference type="NCBI Taxonomy" id="744512"/>
    <lineage>
        <taxon>Bacteria</taxon>
        <taxon>Pseudomonadati</taxon>
        <taxon>Spirochaetota</taxon>
        <taxon>Spirochaetia</taxon>
        <taxon>Spirochaetales</taxon>
        <taxon>Treponemataceae</taxon>
        <taxon>Treponema</taxon>
    </lineage>
</organism>
<gene>
    <name evidence="4" type="ORF">DYE49_10825</name>
    <name evidence="3" type="ORF">HNP77_001563</name>
</gene>
<dbReference type="EMBL" id="JACHFR010000002">
    <property type="protein sequence ID" value="MBB5219194.1"/>
    <property type="molecule type" value="Genomic_DNA"/>
</dbReference>
<feature type="chain" id="PRO_5036240802" description="Outer membrane protein beta-barrel domain-containing protein" evidence="2">
    <location>
        <begin position="30"/>
        <end position="303"/>
    </location>
</feature>
<reference evidence="3 5" key="2">
    <citation type="submission" date="2020-08" db="EMBL/GenBank/DDBJ databases">
        <title>Genomic Encyclopedia of Type Strains, Phase IV (KMG-IV): sequencing the most valuable type-strain genomes for metagenomic binning, comparative biology and taxonomic classification.</title>
        <authorList>
            <person name="Goeker M."/>
        </authorList>
    </citation>
    <scope>NUCLEOTIDE SEQUENCE [LARGE SCALE GENOMIC DNA]</scope>
    <source>
        <strain evidence="3 5">DSM 103679</strain>
    </source>
</reference>
<evidence type="ECO:0000256" key="2">
    <source>
        <dbReference type="SAM" id="SignalP"/>
    </source>
</evidence>
<feature type="compositionally biased region" description="Acidic residues" evidence="1">
    <location>
        <begin position="85"/>
        <end position="98"/>
    </location>
</feature>
<evidence type="ECO:0000313" key="4">
    <source>
        <dbReference type="EMBL" id="QOS40910.1"/>
    </source>
</evidence>
<feature type="region of interest" description="Disordered" evidence="1">
    <location>
        <begin position="45"/>
        <end position="110"/>
    </location>
</feature>
<evidence type="ECO:0000313" key="6">
    <source>
        <dbReference type="Proteomes" id="UP000593591"/>
    </source>
</evidence>
<name>A0A840SE88_9SPIR</name>
<dbReference type="Proteomes" id="UP000593591">
    <property type="component" value="Chromosome"/>
</dbReference>
<protein>
    <recommendedName>
        <fullName evidence="7">Outer membrane protein beta-barrel domain-containing protein</fullName>
    </recommendedName>
</protein>
<feature type="signal peptide" evidence="2">
    <location>
        <begin position="1"/>
        <end position="29"/>
    </location>
</feature>
<keyword evidence="5" id="KW-1185">Reference proteome</keyword>
<accession>A0A840SE88</accession>
<evidence type="ECO:0000313" key="5">
    <source>
        <dbReference type="Proteomes" id="UP000578697"/>
    </source>
</evidence>
<reference evidence="4 6" key="1">
    <citation type="submission" date="2018-08" db="EMBL/GenBank/DDBJ databases">
        <title>The first complete genome of Treponema rectale (CHPAT), a commensal spirochete of the bovine rectum.</title>
        <authorList>
            <person name="Staton G.J."/>
            <person name="Clegg S.R."/>
            <person name="Carter S.D."/>
            <person name="Radford A.D."/>
            <person name="Darby A."/>
            <person name="Hall N."/>
            <person name="Birtles R.J."/>
            <person name="Evans N.J."/>
        </authorList>
    </citation>
    <scope>NUCLEOTIDE SEQUENCE [LARGE SCALE GENOMIC DNA]</scope>
    <source>
        <strain evidence="4 6">CHPA</strain>
    </source>
</reference>
<sequence length="303" mass="34313">MNFFIKNCRKTGFLILTAASFFMPAAVHAEGISIEKVQNDPYFTNGSAFLPEDENGNPSNQQMTDPSDPDTFYNAENWPGGLREFDDEPSEIPEEGSVPDDGTGMGKGETVLSTDEETRANGTFNPLDAKFNFSASYRLFYSPTFIDGCVASYFDACFGFNFFGAGVTAEYLFLGSKQVKFGIGAYGNWNLLRQNMPHYKLHGQQFSAGALFEVKVITYEKDQLNFHAGAGLLYIKDLQFDYENDLHSESTEWYYPELRLGFDYEYFIYDYVGFKAGADVVWPFLLEKFYPMLDVKLGIITRF</sequence>
<dbReference type="KEGG" id="trc:DYE49_10825"/>
<dbReference type="AlphaFoldDB" id="A0A840SE88"/>
<dbReference type="RefSeq" id="WP_184652614.1">
    <property type="nucleotide sequence ID" value="NZ_JACHFR010000002.1"/>
</dbReference>
<dbReference type="EMBL" id="CP031517">
    <property type="protein sequence ID" value="QOS40910.1"/>
    <property type="molecule type" value="Genomic_DNA"/>
</dbReference>